<keyword evidence="8" id="KW-1185">Reference proteome</keyword>
<feature type="signal peptide" evidence="6">
    <location>
        <begin position="1"/>
        <end position="27"/>
    </location>
</feature>
<dbReference type="Gene3D" id="1.20.1600.10">
    <property type="entry name" value="Outer membrane efflux proteins (OEP)"/>
    <property type="match status" value="1"/>
</dbReference>
<dbReference type="EMBL" id="CP003985">
    <property type="protein sequence ID" value="AGF78536.1"/>
    <property type="molecule type" value="Genomic_DNA"/>
</dbReference>
<dbReference type="GO" id="GO:0015562">
    <property type="term" value="F:efflux transmembrane transporter activity"/>
    <property type="evidence" value="ECO:0007669"/>
    <property type="project" value="InterPro"/>
</dbReference>
<keyword evidence="4" id="KW-0472">Membrane</keyword>
<comment type="subcellular location">
    <subcellularLocation>
        <location evidence="1">Cell outer membrane</location>
    </subcellularLocation>
</comment>
<evidence type="ECO:0000256" key="4">
    <source>
        <dbReference type="ARBA" id="ARBA00023136"/>
    </source>
</evidence>
<dbReference type="RefSeq" id="WP_015404227.1">
    <property type="nucleotide sequence ID" value="NC_020304.1"/>
</dbReference>
<sequence>MTRQHLSYILLLIIYPYLLLHTPTVQAAETDGPDTTIPEKITDFQTCAVTGVKRIPQLQRSKIEIDIRHLDEDDSRWSYVPTLSLSSYYYFSEDEATISFNAANYRPWEPYYTLQARKLITHIVMLKHVQATAQALYKLADTFLQLFVTDQNESHYKQIVDLSQKRLHYAKQRYESGLTTDLEIEFEEQRNAFIAAEYEGNAIKRDALLNGLCISMNLPDPTVFDLDAPQVLKQILGNSPLSTPQSSPQPKDSIEQQIMQIKGILQQKNITLAYSKFLPDFSIGFRSPDVLNVSVNDDQEYFLYAGMSLTLWDGNKRSRDITRQKMVLRQMDFEKKEIENNDSLEWLKATQQYSSAKSAYALSQSIEKLNNIQMKKREIDYARGTIELPELIDHQIALHRKSLDTIQKQFSLNKATLKLRHLSGQLLKDTFNISLADIPYE</sequence>
<dbReference type="PANTHER" id="PTHR30026:SF20">
    <property type="entry name" value="OUTER MEMBRANE PROTEIN TOLC"/>
    <property type="match status" value="1"/>
</dbReference>
<dbReference type="Proteomes" id="UP000011721">
    <property type="component" value="Chromosome"/>
</dbReference>
<keyword evidence="6" id="KW-0732">Signal</keyword>
<organism evidence="7 8">
    <name type="scientific">Desulfocapsa sulfexigens (strain DSM 10523 / SB164P1)</name>
    <dbReference type="NCBI Taxonomy" id="1167006"/>
    <lineage>
        <taxon>Bacteria</taxon>
        <taxon>Pseudomonadati</taxon>
        <taxon>Thermodesulfobacteriota</taxon>
        <taxon>Desulfobulbia</taxon>
        <taxon>Desulfobulbales</taxon>
        <taxon>Desulfocapsaceae</taxon>
        <taxon>Desulfocapsa</taxon>
    </lineage>
</organism>
<dbReference type="eggNOG" id="COG1538">
    <property type="taxonomic scope" value="Bacteria"/>
</dbReference>
<feature type="chain" id="PRO_5004016498" evidence="6">
    <location>
        <begin position="28"/>
        <end position="441"/>
    </location>
</feature>
<evidence type="ECO:0000313" key="7">
    <source>
        <dbReference type="EMBL" id="AGF78536.1"/>
    </source>
</evidence>
<dbReference type="GO" id="GO:0009279">
    <property type="term" value="C:cell outer membrane"/>
    <property type="evidence" value="ECO:0007669"/>
    <property type="project" value="UniProtKB-SubCell"/>
</dbReference>
<dbReference type="SUPFAM" id="SSF56954">
    <property type="entry name" value="Outer membrane efflux proteins (OEP)"/>
    <property type="match status" value="1"/>
</dbReference>
<dbReference type="PANTHER" id="PTHR30026">
    <property type="entry name" value="OUTER MEMBRANE PROTEIN TOLC"/>
    <property type="match status" value="1"/>
</dbReference>
<gene>
    <name evidence="7" type="ordered locus">UWK_01986</name>
</gene>
<dbReference type="GO" id="GO:0015288">
    <property type="term" value="F:porin activity"/>
    <property type="evidence" value="ECO:0007669"/>
    <property type="project" value="TreeGrafter"/>
</dbReference>
<evidence type="ECO:0000256" key="1">
    <source>
        <dbReference type="ARBA" id="ARBA00004442"/>
    </source>
</evidence>
<protein>
    <submittedName>
        <fullName evidence="7">Outer membrane protein</fullName>
    </submittedName>
</protein>
<keyword evidence="2" id="KW-1134">Transmembrane beta strand</keyword>
<dbReference type="InterPro" id="IPR051906">
    <property type="entry name" value="TolC-like"/>
</dbReference>
<accession>M1PQ80</accession>
<dbReference type="AlphaFoldDB" id="M1PQ80"/>
<dbReference type="KEGG" id="dsf:UWK_01986"/>
<evidence type="ECO:0000256" key="2">
    <source>
        <dbReference type="ARBA" id="ARBA00022452"/>
    </source>
</evidence>
<evidence type="ECO:0000256" key="6">
    <source>
        <dbReference type="SAM" id="SignalP"/>
    </source>
</evidence>
<keyword evidence="3" id="KW-0812">Transmembrane</keyword>
<dbReference type="GO" id="GO:1990281">
    <property type="term" value="C:efflux pump complex"/>
    <property type="evidence" value="ECO:0007669"/>
    <property type="project" value="TreeGrafter"/>
</dbReference>
<dbReference type="HOGENOM" id="CLU_595702_0_0_7"/>
<proteinExistence type="predicted"/>
<evidence type="ECO:0000256" key="5">
    <source>
        <dbReference type="ARBA" id="ARBA00023237"/>
    </source>
</evidence>
<evidence type="ECO:0000313" key="8">
    <source>
        <dbReference type="Proteomes" id="UP000011721"/>
    </source>
</evidence>
<reference evidence="8" key="1">
    <citation type="journal article" date="2013" name="Stand. Genomic Sci.">
        <title>Complete genome sequence of Desulfocapsa sulfexigens, a marine deltaproteobacterium specialized in disproportionating inorganic sulfur compounds.</title>
        <authorList>
            <person name="Finster K.W."/>
            <person name="Kjeldsen K.U."/>
            <person name="Kube M."/>
            <person name="Reinhardt R."/>
            <person name="Mussmann M."/>
            <person name="Amann R."/>
            <person name="Schreiber L."/>
        </authorList>
    </citation>
    <scope>NUCLEOTIDE SEQUENCE [LARGE SCALE GENOMIC DNA]</scope>
    <source>
        <strain evidence="8">DSM 10523 / SB164P1</strain>
    </source>
</reference>
<dbReference type="OrthoDB" id="5439089at2"/>
<dbReference type="STRING" id="1167006.UWK_01986"/>
<name>M1PQ80_DESSD</name>
<keyword evidence="5" id="KW-0998">Cell outer membrane</keyword>
<evidence type="ECO:0000256" key="3">
    <source>
        <dbReference type="ARBA" id="ARBA00022692"/>
    </source>
</evidence>